<sequence>MLRFFTHVLLGATAIVFAATPPGFRPSTDKSLAVAYGNISALNGVDLPQALTRNEPIFGTTEPLVGTSFTIIMVDIDIPTENPPATDTYLHWFRTGFVQDSSPTLLSLNNGSAYSIYQFRSNHGDQAHYVSPAPPAKTPLRHRYVEILVDTSNISGEAATIMGGVASLNRKGVNVEGILTQAGLIDKVVAGNWFTITNPGPEENS</sequence>
<organism evidence="1 2">
    <name type="scientific">Colletotrichum truncatum</name>
    <name type="common">Anthracnose fungus</name>
    <name type="synonym">Colletotrichum capsici</name>
    <dbReference type="NCBI Taxonomy" id="5467"/>
    <lineage>
        <taxon>Eukaryota</taxon>
        <taxon>Fungi</taxon>
        <taxon>Dikarya</taxon>
        <taxon>Ascomycota</taxon>
        <taxon>Pezizomycotina</taxon>
        <taxon>Sordariomycetes</taxon>
        <taxon>Hypocreomycetidae</taxon>
        <taxon>Glomerellales</taxon>
        <taxon>Glomerellaceae</taxon>
        <taxon>Colletotrichum</taxon>
        <taxon>Colletotrichum truncatum species complex</taxon>
    </lineage>
</organism>
<reference evidence="1 2" key="1">
    <citation type="journal article" date="2020" name="Phytopathology">
        <title>Genome Sequence Resources of Colletotrichum truncatum, C. plurivorum, C. musicola, and C. sojae: Four Species Pathogenic to Soybean (Glycine max).</title>
        <authorList>
            <person name="Rogerio F."/>
            <person name="Boufleur T.R."/>
            <person name="Ciampi-Guillardi M."/>
            <person name="Sukno S.A."/>
            <person name="Thon M.R."/>
            <person name="Massola Junior N.S."/>
            <person name="Baroncelli R."/>
        </authorList>
    </citation>
    <scope>NUCLEOTIDE SEQUENCE [LARGE SCALE GENOMIC DNA]</scope>
    <source>
        <strain evidence="1 2">CMES1059</strain>
    </source>
</reference>
<name>A0ACC3ZBM2_COLTU</name>
<comment type="caution">
    <text evidence="1">The sequence shown here is derived from an EMBL/GenBank/DDBJ whole genome shotgun (WGS) entry which is preliminary data.</text>
</comment>
<proteinExistence type="predicted"/>
<evidence type="ECO:0000313" key="1">
    <source>
        <dbReference type="EMBL" id="KAL0941517.1"/>
    </source>
</evidence>
<protein>
    <submittedName>
        <fullName evidence="1">Uncharacterized protein</fullName>
    </submittedName>
</protein>
<dbReference type="EMBL" id="VUJX02000002">
    <property type="protein sequence ID" value="KAL0941517.1"/>
    <property type="molecule type" value="Genomic_DNA"/>
</dbReference>
<keyword evidence="2" id="KW-1185">Reference proteome</keyword>
<accession>A0ACC3ZBM2</accession>
<gene>
    <name evidence="1" type="ORF">CTRU02_204280</name>
</gene>
<dbReference type="Proteomes" id="UP000805649">
    <property type="component" value="Unassembled WGS sequence"/>
</dbReference>
<evidence type="ECO:0000313" key="2">
    <source>
        <dbReference type="Proteomes" id="UP000805649"/>
    </source>
</evidence>